<organism evidence="1 2">
    <name type="scientific">Candidatus Methanomarinus sp</name>
    <dbReference type="NCBI Taxonomy" id="3386244"/>
    <lineage>
        <taxon>Archaea</taxon>
        <taxon>Methanobacteriati</taxon>
        <taxon>Methanobacteriota</taxon>
        <taxon>Stenosarchaea group</taxon>
        <taxon>Methanomicrobia</taxon>
        <taxon>Methanosarcinales</taxon>
        <taxon>ANME-2 cluster</taxon>
        <taxon>Candidatus Methanocomedenaceae</taxon>
        <taxon>Candidatus Methanomarinus</taxon>
    </lineage>
</organism>
<reference evidence="1" key="1">
    <citation type="submission" date="2018-09" db="EMBL/GenBank/DDBJ databases">
        <title>A genomic encyclopedia of anaerobic methanotrophic archaea.</title>
        <authorList>
            <person name="Skennerton C.T."/>
            <person name="Chadwick G.L."/>
            <person name="Laso-Perez R."/>
            <person name="Leu A.O."/>
            <person name="Speth D.R."/>
            <person name="Yu H."/>
            <person name="Morgan-Lang C."/>
            <person name="Hatzenpichler R."/>
            <person name="Goudeau D."/>
            <person name="Malmstrom R."/>
            <person name="Woyke T."/>
            <person name="Hallam S."/>
            <person name="Tyson G.W."/>
            <person name="Wegener G."/>
            <person name="Boetius A."/>
            <person name="Orphan V.J."/>
        </authorList>
    </citation>
    <scope>NUCLEOTIDE SEQUENCE</scope>
    <source>
        <strain evidence="1">CONS3730D10UFb2</strain>
    </source>
</reference>
<dbReference type="Proteomes" id="UP000315423">
    <property type="component" value="Unassembled WGS sequence"/>
</dbReference>
<gene>
    <name evidence="1" type="ORF">C5S46_06285</name>
</gene>
<dbReference type="EMBL" id="QYBA01000213">
    <property type="protein sequence ID" value="TKY91347.1"/>
    <property type="molecule type" value="Genomic_DNA"/>
</dbReference>
<protein>
    <submittedName>
        <fullName evidence="1">Response regulator</fullName>
    </submittedName>
</protein>
<evidence type="ECO:0000313" key="2">
    <source>
        <dbReference type="Proteomes" id="UP000315423"/>
    </source>
</evidence>
<comment type="caution">
    <text evidence="1">The sequence shown here is derived from an EMBL/GenBank/DDBJ whole genome shotgun (WGS) entry which is preliminary data.</text>
</comment>
<proteinExistence type="predicted"/>
<name>A0AC61S9C1_9EURY</name>
<accession>A0AC61S9C1</accession>
<sequence>MDISDMDKEIVTIIEQEPDKSHKQIAEQLQITESEVKERIERLSDIRQKILIVDDELDTLVPLKRTLEAGDYQVIEASNGMEAIEKTRSEQPDLILLDLMMPGMDGIEVCKVLKEDPTIDDIPVIMLTAKGDIEDKIGGIETGADDYVTKPFDLGELKARIKMILRRSNI</sequence>
<evidence type="ECO:0000313" key="1">
    <source>
        <dbReference type="EMBL" id="TKY91347.1"/>
    </source>
</evidence>